<dbReference type="Pfam" id="PF06985">
    <property type="entry name" value="HET"/>
    <property type="match status" value="1"/>
</dbReference>
<evidence type="ECO:0000313" key="2">
    <source>
        <dbReference type="EMBL" id="ORZ04098.1"/>
    </source>
</evidence>
<feature type="non-terminal residue" evidence="2">
    <location>
        <position position="89"/>
    </location>
</feature>
<dbReference type="Proteomes" id="UP000193560">
    <property type="component" value="Unassembled WGS sequence"/>
</dbReference>
<dbReference type="InterPro" id="IPR010730">
    <property type="entry name" value="HET"/>
</dbReference>
<evidence type="ECO:0000313" key="3">
    <source>
        <dbReference type="Proteomes" id="UP000193560"/>
    </source>
</evidence>
<dbReference type="PANTHER" id="PTHR24148">
    <property type="entry name" value="ANKYRIN REPEAT DOMAIN-CONTAINING PROTEIN 39 HOMOLOG-RELATED"/>
    <property type="match status" value="1"/>
</dbReference>
<sequence>KYVALSYRWGELHETLVDTGVGYTASITSFHLDDFYKLCYTMTLESDTKDIKYLWVDAICVDQNNPVRRKATIYQMSNIYDRATYILAV</sequence>
<dbReference type="OrthoDB" id="4588820at2759"/>
<dbReference type="EMBL" id="MCGE01000053">
    <property type="protein sequence ID" value="ORZ04098.1"/>
    <property type="molecule type" value="Genomic_DNA"/>
</dbReference>
<protein>
    <recommendedName>
        <fullName evidence="1">Heterokaryon incompatibility domain-containing protein</fullName>
    </recommendedName>
</protein>
<feature type="non-terminal residue" evidence="2">
    <location>
        <position position="1"/>
    </location>
</feature>
<evidence type="ECO:0000259" key="1">
    <source>
        <dbReference type="Pfam" id="PF06985"/>
    </source>
</evidence>
<comment type="caution">
    <text evidence="2">The sequence shown here is derived from an EMBL/GenBank/DDBJ whole genome shotgun (WGS) entry which is preliminary data.</text>
</comment>
<name>A0A1X2HWT4_9FUNG</name>
<dbReference type="AlphaFoldDB" id="A0A1X2HWT4"/>
<reference evidence="2 3" key="1">
    <citation type="submission" date="2016-07" db="EMBL/GenBank/DDBJ databases">
        <title>Pervasive Adenine N6-methylation of Active Genes in Fungi.</title>
        <authorList>
            <consortium name="DOE Joint Genome Institute"/>
            <person name="Mondo S.J."/>
            <person name="Dannebaum R.O."/>
            <person name="Kuo R.C."/>
            <person name="Labutti K."/>
            <person name="Haridas S."/>
            <person name="Kuo A."/>
            <person name="Salamov A."/>
            <person name="Ahrendt S.R."/>
            <person name="Lipzen A."/>
            <person name="Sullivan W."/>
            <person name="Andreopoulos W.B."/>
            <person name="Clum A."/>
            <person name="Lindquist E."/>
            <person name="Daum C."/>
            <person name="Ramamoorthy G.K."/>
            <person name="Gryganskyi A."/>
            <person name="Culley D."/>
            <person name="Magnuson J.K."/>
            <person name="James T.Y."/>
            <person name="O'Malley M.A."/>
            <person name="Stajich J.E."/>
            <person name="Spatafora J.W."/>
            <person name="Visel A."/>
            <person name="Grigoriev I.V."/>
        </authorList>
    </citation>
    <scope>NUCLEOTIDE SEQUENCE [LARGE SCALE GENOMIC DNA]</scope>
    <source>
        <strain evidence="2 3">NRRL 1336</strain>
    </source>
</reference>
<feature type="domain" description="Heterokaryon incompatibility" evidence="1">
    <location>
        <begin position="2"/>
        <end position="88"/>
    </location>
</feature>
<accession>A0A1X2HWT4</accession>
<dbReference type="PANTHER" id="PTHR24148:SF64">
    <property type="entry name" value="HETEROKARYON INCOMPATIBILITY DOMAIN-CONTAINING PROTEIN"/>
    <property type="match status" value="1"/>
</dbReference>
<gene>
    <name evidence="2" type="ORF">BCR42DRAFT_289356</name>
</gene>
<proteinExistence type="predicted"/>
<keyword evidence="3" id="KW-1185">Reference proteome</keyword>
<organism evidence="2 3">
    <name type="scientific">Absidia repens</name>
    <dbReference type="NCBI Taxonomy" id="90262"/>
    <lineage>
        <taxon>Eukaryota</taxon>
        <taxon>Fungi</taxon>
        <taxon>Fungi incertae sedis</taxon>
        <taxon>Mucoromycota</taxon>
        <taxon>Mucoromycotina</taxon>
        <taxon>Mucoromycetes</taxon>
        <taxon>Mucorales</taxon>
        <taxon>Cunninghamellaceae</taxon>
        <taxon>Absidia</taxon>
    </lineage>
</organism>
<dbReference type="InterPro" id="IPR052895">
    <property type="entry name" value="HetReg/Transcr_Mod"/>
</dbReference>